<name>A0A1Y3EMR5_9BILA</name>
<reference evidence="3 4" key="1">
    <citation type="submission" date="2015-04" db="EMBL/GenBank/DDBJ databases">
        <title>Draft genome of the roundworm Trichinella nativa.</title>
        <authorList>
            <person name="Mitreva M."/>
        </authorList>
    </citation>
    <scope>NUCLEOTIDE SEQUENCE [LARGE SCALE GENOMIC DNA]</scope>
    <source>
        <strain evidence="3 4">ISS45</strain>
    </source>
</reference>
<organism evidence="3 4">
    <name type="scientific">Trichinella nativa</name>
    <dbReference type="NCBI Taxonomy" id="6335"/>
    <lineage>
        <taxon>Eukaryota</taxon>
        <taxon>Metazoa</taxon>
        <taxon>Ecdysozoa</taxon>
        <taxon>Nematoda</taxon>
        <taxon>Enoplea</taxon>
        <taxon>Dorylaimia</taxon>
        <taxon>Trichinellida</taxon>
        <taxon>Trichinellidae</taxon>
        <taxon>Trichinella</taxon>
    </lineage>
</organism>
<evidence type="ECO:0000256" key="1">
    <source>
        <dbReference type="SAM" id="MobiDB-lite"/>
    </source>
</evidence>
<feature type="compositionally biased region" description="Low complexity" evidence="1">
    <location>
        <begin position="282"/>
        <end position="291"/>
    </location>
</feature>
<dbReference type="Proteomes" id="UP000243006">
    <property type="component" value="Unassembled WGS sequence"/>
</dbReference>
<gene>
    <name evidence="3" type="ORF">D917_08631</name>
</gene>
<comment type="caution">
    <text evidence="3">The sequence shown here is derived from an EMBL/GenBank/DDBJ whole genome shotgun (WGS) entry which is preliminary data.</text>
</comment>
<feature type="region of interest" description="Disordered" evidence="1">
    <location>
        <begin position="609"/>
        <end position="629"/>
    </location>
</feature>
<dbReference type="EMBL" id="LVZM01010569">
    <property type="protein sequence ID" value="OUC45146.1"/>
    <property type="molecule type" value="Genomic_DNA"/>
</dbReference>
<evidence type="ECO:0000313" key="3">
    <source>
        <dbReference type="EMBL" id="OUC45146.1"/>
    </source>
</evidence>
<dbReference type="InterPro" id="IPR056865">
    <property type="entry name" value="CCTL2_WNK"/>
</dbReference>
<dbReference type="AlphaFoldDB" id="A0A1Y3EMR5"/>
<feature type="compositionally biased region" description="Polar residues" evidence="1">
    <location>
        <begin position="545"/>
        <end position="556"/>
    </location>
</feature>
<sequence length="703" mass="75240">MISASSDSKSGGLQEVVDELTKKKSQRHKKDGLTLKVLNVTHEEAQPVISCQLDTQNKSIKFQFAPVGDNPQYIAEAFVGKSYINEKQATICSGQLEKVVEVLKGDPESLSGLVLSDNDRSPSATRAGSSVNSSSTSEKEVGCQSEQNFPLPLMQNMLFIFKQVSYGMFKKPEMKKKQSLSNTLALKVIAGAAGASHSNPSTAEVTDSYPPTFPLSVSLPDFPEAIRCSSTITGANLSRQSSRTQKSKLLVDNVVETESTKQNPPTGAKSNETAAAATCCSSSTSACGTSSKMTSEPSDDGHSQLDNDQLSTNKRQVESSEACLPPKATVELAAGVGEPVKEQNGSASALPKDKAQPVEVATMAAAAAGVASGELSKTVSEKEDVTAAQGNAPLKQERSLPTLSTDFVAKADNPDSGHRWNPVGRPALPKSNCATPSPCPPRFTAARTKTTTARSEPPVATKLVDAAATNTTNPALQASSVVARGQQQQEKIELERRMLHTTNALKQLLSRQKKEMDRLIADTVAKHRRELEAFCVQRGFGESVASRTKQQQQQRPLSLRNDGPVAELTTSSATGKIQGGPTDQKMNLEPQPSTSATVNVSKKAYTDPAINNQQQQQPTVPQQQQAPKTMREVMNRRLKNFMNDIGKVSTTVGSRSRMAAKVAQIGESRLLRDPVAARLVEWRSGVELLPTGSSRKVSCPGRG</sequence>
<dbReference type="Pfam" id="PF24889">
    <property type="entry name" value="CCTL2_WNK"/>
    <property type="match status" value="1"/>
</dbReference>
<feature type="compositionally biased region" description="Low complexity" evidence="1">
    <location>
        <begin position="613"/>
        <end position="627"/>
    </location>
</feature>
<proteinExistence type="predicted"/>
<feature type="compositionally biased region" description="Low complexity" evidence="1">
    <location>
        <begin position="123"/>
        <end position="136"/>
    </location>
</feature>
<protein>
    <recommendedName>
        <fullName evidence="2">Serine/threonine-protein kinase WNK CCTL2 domain-containing protein</fullName>
    </recommendedName>
</protein>
<feature type="domain" description="Serine/threonine-protein kinase WNK CCTL2" evidence="2">
    <location>
        <begin position="37"/>
        <end position="108"/>
    </location>
</feature>
<feature type="region of interest" description="Disordered" evidence="1">
    <location>
        <begin position="282"/>
        <end position="326"/>
    </location>
</feature>
<feature type="region of interest" description="Disordered" evidence="1">
    <location>
        <begin position="1"/>
        <end position="28"/>
    </location>
</feature>
<evidence type="ECO:0000313" key="4">
    <source>
        <dbReference type="Proteomes" id="UP000243006"/>
    </source>
</evidence>
<feature type="region of interest" description="Disordered" evidence="1">
    <location>
        <begin position="112"/>
        <end position="143"/>
    </location>
</feature>
<feature type="region of interest" description="Disordered" evidence="1">
    <location>
        <begin position="542"/>
        <end position="597"/>
    </location>
</feature>
<evidence type="ECO:0000259" key="2">
    <source>
        <dbReference type="Pfam" id="PF24889"/>
    </source>
</evidence>
<feature type="compositionally biased region" description="Polar residues" evidence="1">
    <location>
        <begin position="1"/>
        <end position="11"/>
    </location>
</feature>
<accession>A0A1Y3EMR5</accession>